<proteinExistence type="predicted"/>
<reference evidence="1" key="1">
    <citation type="submission" date="2022-09" db="EMBL/GenBank/DDBJ databases">
        <title>Interaction between co-microsymbionts with complementary sets of symbiotic genes in legume-rhizobium systems.</title>
        <authorList>
            <person name="Safronova V."/>
            <person name="Sazanova A."/>
            <person name="Afonin A."/>
            <person name="Chirak E."/>
        </authorList>
    </citation>
    <scope>NUCLEOTIDE SEQUENCE</scope>
    <source>
        <strain evidence="1">A18/3m</strain>
    </source>
</reference>
<sequence length="393" mass="43610">MSVRLIETVTGRTAGTLSEFMQALLEGYAQPMLYRTSDFLHLDNVVKAAEFGKNAFAEKESLINDWYSKPIAHRQGIEFVSLPYSLFSPYSYSVIASGNYLYKGALDTSAGVDFRLESLATFDPIFRNEGGDISISSWEKVPYVDKIAMPICGPGAPNFGHFLMDGLGAALALKSSPYFNDDFTLVGGHLASWQEDILDRLGLLKNYTPLPSHTTFRVLLANTMLYGHLQFPTRFVRPVFDLLRIGVAVTKTDQTKIFINRGVSKKRFMRNRSQVEEMLIDYGFRIVDPTITPMNDIVQEVSNARVVVGEGGAGMAHVAFCETGAKVLEIQPSTFPDGWTRQTCGVFGLDWYLCACAPDVLSDHDISEGIEMAYSVNIDVLKAALREIDNDKS</sequence>
<protein>
    <submittedName>
        <fullName evidence="1">Glycosyltransferase family 61 protein</fullName>
    </submittedName>
</protein>
<evidence type="ECO:0000313" key="1">
    <source>
        <dbReference type="EMBL" id="UXN58952.1"/>
    </source>
</evidence>
<name>A0ACD4CZJ7_9HYPH</name>
<geneLocation type="plasmid" evidence="1 2">
    <name>p_unnamed1</name>
</geneLocation>
<keyword evidence="1" id="KW-0614">Plasmid</keyword>
<gene>
    <name evidence="1" type="ORF">N8E88_08615</name>
</gene>
<evidence type="ECO:0000313" key="2">
    <source>
        <dbReference type="Proteomes" id="UP001061991"/>
    </source>
</evidence>
<keyword evidence="2" id="KW-1185">Reference proteome</keyword>
<dbReference type="EMBL" id="CP104972">
    <property type="protein sequence ID" value="UXN58952.1"/>
    <property type="molecule type" value="Genomic_DNA"/>
</dbReference>
<dbReference type="Proteomes" id="UP001061991">
    <property type="component" value="Plasmid p_unnamed1"/>
</dbReference>
<accession>A0ACD4CZJ7</accession>
<organism evidence="1 2">
    <name type="scientific">Phyllobacterium zundukense</name>
    <dbReference type="NCBI Taxonomy" id="1867719"/>
    <lineage>
        <taxon>Bacteria</taxon>
        <taxon>Pseudomonadati</taxon>
        <taxon>Pseudomonadota</taxon>
        <taxon>Alphaproteobacteria</taxon>
        <taxon>Hyphomicrobiales</taxon>
        <taxon>Phyllobacteriaceae</taxon>
        <taxon>Phyllobacterium</taxon>
    </lineage>
</organism>